<sequence length="301" mass="33452">MTHNFELKDFLMQSFVEVVDCQVFGVGDSVEHFSVDPSTSRLAATSHFGNIGIYQLQRALLKMIWEKTIEKAIPWAMYFTEGGKIVTTYEMETGNMRCYPRHQDLQSGPFQDIANRDHDSGSVAICPSKKFVLMDNMVDGFDLYTTAACTGIIWTFLVKSTQRFIWNGAFGEDGDIVICGSLSGKAYIFEFDSMEPAQVLYHGSGNGMVQTLAVLSNSKESWIATGVSNGQFDICIWRKQTQIPPADLIPKDVGVLSLQLLINIMLVLLVATLTLEKWLPSTKEHIAILTAQVTTNTQGIV</sequence>
<dbReference type="AlphaFoldDB" id="A0A9P6E6V2"/>
<proteinExistence type="predicted"/>
<dbReference type="Gene3D" id="2.130.10.10">
    <property type="entry name" value="YVTN repeat-like/Quinoprotein amine dehydrogenase"/>
    <property type="match status" value="1"/>
</dbReference>
<dbReference type="InterPro" id="IPR015943">
    <property type="entry name" value="WD40/YVTN_repeat-like_dom_sf"/>
</dbReference>
<reference evidence="1" key="1">
    <citation type="submission" date="2020-11" db="EMBL/GenBank/DDBJ databases">
        <authorList>
            <consortium name="DOE Joint Genome Institute"/>
            <person name="Ahrendt S."/>
            <person name="Riley R."/>
            <person name="Andreopoulos W."/>
            <person name="Labutti K."/>
            <person name="Pangilinan J."/>
            <person name="Ruiz-Duenas F.J."/>
            <person name="Barrasa J.M."/>
            <person name="Sanchez-Garcia M."/>
            <person name="Camarero S."/>
            <person name="Miyauchi S."/>
            <person name="Serrano A."/>
            <person name="Linde D."/>
            <person name="Babiker R."/>
            <person name="Drula E."/>
            <person name="Ayuso-Fernandez I."/>
            <person name="Pacheco R."/>
            <person name="Padilla G."/>
            <person name="Ferreira P."/>
            <person name="Barriuso J."/>
            <person name="Kellner H."/>
            <person name="Castanera R."/>
            <person name="Alfaro M."/>
            <person name="Ramirez L."/>
            <person name="Pisabarro A.G."/>
            <person name="Kuo A."/>
            <person name="Tritt A."/>
            <person name="Lipzen A."/>
            <person name="He G."/>
            <person name="Yan M."/>
            <person name="Ng V."/>
            <person name="Cullen D."/>
            <person name="Martin F."/>
            <person name="Rosso M.-N."/>
            <person name="Henrissat B."/>
            <person name="Hibbett D."/>
            <person name="Martinez A.T."/>
            <person name="Grigoriev I.V."/>
        </authorList>
    </citation>
    <scope>NUCLEOTIDE SEQUENCE</scope>
    <source>
        <strain evidence="1">CBS 506.95</strain>
    </source>
</reference>
<evidence type="ECO:0000313" key="1">
    <source>
        <dbReference type="EMBL" id="KAF9523449.1"/>
    </source>
</evidence>
<keyword evidence="2" id="KW-1185">Reference proteome</keyword>
<dbReference type="Proteomes" id="UP000807306">
    <property type="component" value="Unassembled WGS sequence"/>
</dbReference>
<dbReference type="EMBL" id="MU157917">
    <property type="protein sequence ID" value="KAF9523449.1"/>
    <property type="molecule type" value="Genomic_DNA"/>
</dbReference>
<evidence type="ECO:0000313" key="2">
    <source>
        <dbReference type="Proteomes" id="UP000807306"/>
    </source>
</evidence>
<dbReference type="SUPFAM" id="SSF50978">
    <property type="entry name" value="WD40 repeat-like"/>
    <property type="match status" value="1"/>
</dbReference>
<dbReference type="InterPro" id="IPR036322">
    <property type="entry name" value="WD40_repeat_dom_sf"/>
</dbReference>
<accession>A0A9P6E6V2</accession>
<protein>
    <submittedName>
        <fullName evidence="1">Uncharacterized protein</fullName>
    </submittedName>
</protein>
<organism evidence="1 2">
    <name type="scientific">Crepidotus variabilis</name>
    <dbReference type="NCBI Taxonomy" id="179855"/>
    <lineage>
        <taxon>Eukaryota</taxon>
        <taxon>Fungi</taxon>
        <taxon>Dikarya</taxon>
        <taxon>Basidiomycota</taxon>
        <taxon>Agaricomycotina</taxon>
        <taxon>Agaricomycetes</taxon>
        <taxon>Agaricomycetidae</taxon>
        <taxon>Agaricales</taxon>
        <taxon>Agaricineae</taxon>
        <taxon>Crepidotaceae</taxon>
        <taxon>Crepidotus</taxon>
    </lineage>
</organism>
<comment type="caution">
    <text evidence="1">The sequence shown here is derived from an EMBL/GenBank/DDBJ whole genome shotgun (WGS) entry which is preliminary data.</text>
</comment>
<dbReference type="OrthoDB" id="3238562at2759"/>
<name>A0A9P6E6V2_9AGAR</name>
<gene>
    <name evidence="1" type="ORF">CPB83DRAFT_898770</name>
</gene>